<proteinExistence type="predicted"/>
<sequence>DIIIEKMATRRGGSRSSRATSSFFPSSILLLLLLPHDSRDSVTALMKTSSPTEHILDIPGSTITQLCYVSTPKGPAVQRGGYPR</sequence>
<evidence type="ECO:0000313" key="1">
    <source>
        <dbReference type="EMBL" id="MED6128628.1"/>
    </source>
</evidence>
<keyword evidence="2" id="KW-1185">Reference proteome</keyword>
<comment type="caution">
    <text evidence="1">The sequence shown here is derived from an EMBL/GenBank/DDBJ whole genome shotgun (WGS) entry which is preliminary data.</text>
</comment>
<reference evidence="1 2" key="1">
    <citation type="journal article" date="2023" name="Plants (Basel)">
        <title>Bridging the Gap: Combining Genomics and Transcriptomics Approaches to Understand Stylosanthes scabra, an Orphan Legume from the Brazilian Caatinga.</title>
        <authorList>
            <person name="Ferreira-Neto J.R.C."/>
            <person name="da Silva M.D."/>
            <person name="Binneck E."/>
            <person name="de Melo N.F."/>
            <person name="da Silva R.H."/>
            <person name="de Melo A.L.T.M."/>
            <person name="Pandolfi V."/>
            <person name="Bustamante F.O."/>
            <person name="Brasileiro-Vidal A.C."/>
            <person name="Benko-Iseppon A.M."/>
        </authorList>
    </citation>
    <scope>NUCLEOTIDE SEQUENCE [LARGE SCALE GENOMIC DNA]</scope>
    <source>
        <tissue evidence="1">Leaves</tissue>
    </source>
</reference>
<dbReference type="Proteomes" id="UP001341840">
    <property type="component" value="Unassembled WGS sequence"/>
</dbReference>
<feature type="non-terminal residue" evidence="1">
    <location>
        <position position="1"/>
    </location>
</feature>
<dbReference type="EMBL" id="JASCZI010032916">
    <property type="protein sequence ID" value="MED6128628.1"/>
    <property type="molecule type" value="Genomic_DNA"/>
</dbReference>
<protein>
    <submittedName>
        <fullName evidence="1">Uncharacterized protein</fullName>
    </submittedName>
</protein>
<accession>A0ABU6RXV2</accession>
<organism evidence="1 2">
    <name type="scientific">Stylosanthes scabra</name>
    <dbReference type="NCBI Taxonomy" id="79078"/>
    <lineage>
        <taxon>Eukaryota</taxon>
        <taxon>Viridiplantae</taxon>
        <taxon>Streptophyta</taxon>
        <taxon>Embryophyta</taxon>
        <taxon>Tracheophyta</taxon>
        <taxon>Spermatophyta</taxon>
        <taxon>Magnoliopsida</taxon>
        <taxon>eudicotyledons</taxon>
        <taxon>Gunneridae</taxon>
        <taxon>Pentapetalae</taxon>
        <taxon>rosids</taxon>
        <taxon>fabids</taxon>
        <taxon>Fabales</taxon>
        <taxon>Fabaceae</taxon>
        <taxon>Papilionoideae</taxon>
        <taxon>50 kb inversion clade</taxon>
        <taxon>dalbergioids sensu lato</taxon>
        <taxon>Dalbergieae</taxon>
        <taxon>Pterocarpus clade</taxon>
        <taxon>Stylosanthes</taxon>
    </lineage>
</organism>
<name>A0ABU6RXV2_9FABA</name>
<gene>
    <name evidence="1" type="ORF">PIB30_099753</name>
</gene>
<evidence type="ECO:0000313" key="2">
    <source>
        <dbReference type="Proteomes" id="UP001341840"/>
    </source>
</evidence>